<feature type="signal peptide" evidence="1">
    <location>
        <begin position="1"/>
        <end position="28"/>
    </location>
</feature>
<evidence type="ECO:0000256" key="1">
    <source>
        <dbReference type="SAM" id="SignalP"/>
    </source>
</evidence>
<evidence type="ECO:0000313" key="2">
    <source>
        <dbReference type="EMBL" id="QAZ66990.1"/>
    </source>
</evidence>
<dbReference type="KEGG" id="dcb:C3Y92_06970"/>
<gene>
    <name evidence="2" type="ORF">C3Y92_06970</name>
</gene>
<name>A0A4P6HM12_9BACT</name>
<dbReference type="Proteomes" id="UP000293296">
    <property type="component" value="Chromosome"/>
</dbReference>
<reference evidence="2 3" key="1">
    <citation type="submission" date="2018-02" db="EMBL/GenBank/DDBJ databases">
        <title>Genome sequence of Desulfovibrio carbinolicus DSM 3852.</title>
        <authorList>
            <person name="Wilbanks E."/>
            <person name="Skennerton C.T."/>
            <person name="Orphan V.J."/>
        </authorList>
    </citation>
    <scope>NUCLEOTIDE SEQUENCE [LARGE SCALE GENOMIC DNA]</scope>
    <source>
        <strain evidence="2 3">DSM 3852</strain>
    </source>
</reference>
<feature type="chain" id="PRO_5020206747" description="Phospholipase" evidence="1">
    <location>
        <begin position="29"/>
        <end position="549"/>
    </location>
</feature>
<evidence type="ECO:0008006" key="4">
    <source>
        <dbReference type="Google" id="ProtNLM"/>
    </source>
</evidence>
<dbReference type="AlphaFoldDB" id="A0A4P6HM12"/>
<protein>
    <recommendedName>
        <fullName evidence="4">Phospholipase</fullName>
    </recommendedName>
</protein>
<organism evidence="2 3">
    <name type="scientific">Solidesulfovibrio carbinolicus</name>
    <dbReference type="NCBI Taxonomy" id="296842"/>
    <lineage>
        <taxon>Bacteria</taxon>
        <taxon>Pseudomonadati</taxon>
        <taxon>Thermodesulfobacteriota</taxon>
        <taxon>Desulfovibrionia</taxon>
        <taxon>Desulfovibrionales</taxon>
        <taxon>Desulfovibrionaceae</taxon>
        <taxon>Solidesulfovibrio</taxon>
    </lineage>
</organism>
<sequence>MPPFVCRAALRLLALGLFAAALPVFAGAADPDPAAFLPNDARYNPWIWPLARFGGQPGRYAFNIHMGFCNVDYFCEVDTPAGGKLFKDVRRTAADDVTREVLARIDALNDVSRLTVRYGVGNVSPEALRALLPRTGAMARIEEGRQHGRWGNPETHAKVFQCDDGAGEYYTVHGSLNLQTVGLTCKGNNALRFVEAAPNLSAAFSALAAAAGSGDGTGLFPGGRGTADSSGDDLPPHVVGDYLVRFYGGRGQAFVGGFPAQAERPWPLYLNAPYPGQHAPGVIDWYDAVIFDAAAELRQGRDVVLDVAMFEIGPTAYFIDNLYRFVVEGFAGRRGEDRTRNDSVPAVRPGNLTVRLLWQFQGGDPAAPTATAALLSGPSVLRRVDAATGKAFTLESALVWPSLDAAGRPVNPGTPRDMHNKFVLLDVPGHETGRRIYVSSSNLDTPGLGSGRLWQAGTIVAARPGSGLWSGGNAQARQLFTAYKHYFELLWASREGQPGAGQTAFHEAISREHLAGRVNWIETAPDGAPPSRPPRPGIDAFFFPVPLYR</sequence>
<dbReference type="EMBL" id="CP026538">
    <property type="protein sequence ID" value="QAZ66990.1"/>
    <property type="molecule type" value="Genomic_DNA"/>
</dbReference>
<proteinExistence type="predicted"/>
<keyword evidence="3" id="KW-1185">Reference proteome</keyword>
<accession>A0A4P6HM12</accession>
<dbReference type="OrthoDB" id="5440553at2"/>
<keyword evidence="1" id="KW-0732">Signal</keyword>
<evidence type="ECO:0000313" key="3">
    <source>
        <dbReference type="Proteomes" id="UP000293296"/>
    </source>
</evidence>
<dbReference type="RefSeq" id="WP_129351117.1">
    <property type="nucleotide sequence ID" value="NZ_CP026538.1"/>
</dbReference>